<gene>
    <name evidence="1" type="ORF">NDU88_010466</name>
</gene>
<dbReference type="Proteomes" id="UP001066276">
    <property type="component" value="Chromosome 5"/>
</dbReference>
<comment type="caution">
    <text evidence="1">The sequence shown here is derived from an EMBL/GenBank/DDBJ whole genome shotgun (WGS) entry which is preliminary data.</text>
</comment>
<name>A0AAV7S1G7_PLEWA</name>
<accession>A0AAV7S1G7</accession>
<evidence type="ECO:0000313" key="2">
    <source>
        <dbReference type="Proteomes" id="UP001066276"/>
    </source>
</evidence>
<dbReference type="EMBL" id="JANPWB010000009">
    <property type="protein sequence ID" value="KAJ1157766.1"/>
    <property type="molecule type" value="Genomic_DNA"/>
</dbReference>
<keyword evidence="2" id="KW-1185">Reference proteome</keyword>
<organism evidence="1 2">
    <name type="scientific">Pleurodeles waltl</name>
    <name type="common">Iberian ribbed newt</name>
    <dbReference type="NCBI Taxonomy" id="8319"/>
    <lineage>
        <taxon>Eukaryota</taxon>
        <taxon>Metazoa</taxon>
        <taxon>Chordata</taxon>
        <taxon>Craniata</taxon>
        <taxon>Vertebrata</taxon>
        <taxon>Euteleostomi</taxon>
        <taxon>Amphibia</taxon>
        <taxon>Batrachia</taxon>
        <taxon>Caudata</taxon>
        <taxon>Salamandroidea</taxon>
        <taxon>Salamandridae</taxon>
        <taxon>Pleurodelinae</taxon>
        <taxon>Pleurodeles</taxon>
    </lineage>
</organism>
<proteinExistence type="predicted"/>
<evidence type="ECO:0000313" key="1">
    <source>
        <dbReference type="EMBL" id="KAJ1157766.1"/>
    </source>
</evidence>
<sequence length="145" mass="16722">MLERDLTQSEETLAALERALATNPENLGEWDQARRKVCALWDQLEKNARYTSCMRFHMEADRTQQLLAWLIKSETLMQPMLALKNRTGNIVTTLQAINELFVDHLRVVYAALHHANMHLLPNYLAELSLPQLSLEEREQLGVPLT</sequence>
<reference evidence="1" key="1">
    <citation type="journal article" date="2022" name="bioRxiv">
        <title>Sequencing and chromosome-scale assembly of the giantPleurodeles waltlgenome.</title>
        <authorList>
            <person name="Brown T."/>
            <person name="Elewa A."/>
            <person name="Iarovenko S."/>
            <person name="Subramanian E."/>
            <person name="Araus A.J."/>
            <person name="Petzold A."/>
            <person name="Susuki M."/>
            <person name="Suzuki K.-i.T."/>
            <person name="Hayashi T."/>
            <person name="Toyoda A."/>
            <person name="Oliveira C."/>
            <person name="Osipova E."/>
            <person name="Leigh N.D."/>
            <person name="Simon A."/>
            <person name="Yun M.H."/>
        </authorList>
    </citation>
    <scope>NUCLEOTIDE SEQUENCE</scope>
    <source>
        <strain evidence="1">20211129_DDA</strain>
        <tissue evidence="1">Liver</tissue>
    </source>
</reference>
<protein>
    <submittedName>
        <fullName evidence="1">Uncharacterized protein</fullName>
    </submittedName>
</protein>
<dbReference type="AlphaFoldDB" id="A0AAV7S1G7"/>